<feature type="transmembrane region" description="Helical" evidence="9">
    <location>
        <begin position="139"/>
        <end position="159"/>
    </location>
</feature>
<dbReference type="EMBL" id="CP024996">
    <property type="protein sequence ID" value="AYR26971.1"/>
    <property type="molecule type" value="Genomic_DNA"/>
</dbReference>
<dbReference type="AlphaFoldDB" id="A0AAD0UDS1"/>
<evidence type="ECO:0000313" key="10">
    <source>
        <dbReference type="EMBL" id="AYR26971.1"/>
    </source>
</evidence>
<dbReference type="GO" id="GO:0005886">
    <property type="term" value="C:plasma membrane"/>
    <property type="evidence" value="ECO:0007669"/>
    <property type="project" value="UniProtKB-SubCell"/>
</dbReference>
<evidence type="ECO:0000256" key="1">
    <source>
        <dbReference type="ARBA" id="ARBA00004651"/>
    </source>
</evidence>
<keyword evidence="7 9" id="KW-0472">Membrane</keyword>
<feature type="transmembrane region" description="Helical" evidence="9">
    <location>
        <begin position="281"/>
        <end position="300"/>
    </location>
</feature>
<organism evidence="10 11">
    <name type="scientific">Herbaspirillum rubrisubalbicans</name>
    <dbReference type="NCBI Taxonomy" id="80842"/>
    <lineage>
        <taxon>Bacteria</taxon>
        <taxon>Pseudomonadati</taxon>
        <taxon>Pseudomonadota</taxon>
        <taxon>Betaproteobacteria</taxon>
        <taxon>Burkholderiales</taxon>
        <taxon>Oxalobacteraceae</taxon>
        <taxon>Herbaspirillum</taxon>
    </lineage>
</organism>
<keyword evidence="2" id="KW-0813">Transport</keyword>
<dbReference type="PANTHER" id="PTHR11795">
    <property type="entry name" value="BRANCHED-CHAIN AMINO ACID TRANSPORT SYSTEM PERMEASE PROTEIN LIVH"/>
    <property type="match status" value="1"/>
</dbReference>
<gene>
    <name evidence="10" type="ORF">RC54_11275</name>
</gene>
<protein>
    <submittedName>
        <fullName evidence="10">Branched-chain amino acid ABC transporter permease</fullName>
    </submittedName>
</protein>
<evidence type="ECO:0000256" key="9">
    <source>
        <dbReference type="SAM" id="Phobius"/>
    </source>
</evidence>
<comment type="similarity">
    <text evidence="8">Belongs to the binding-protein-dependent transport system permease family. LivHM subfamily.</text>
</comment>
<keyword evidence="3" id="KW-1003">Cell membrane</keyword>
<keyword evidence="6 9" id="KW-1133">Transmembrane helix</keyword>
<dbReference type="PANTHER" id="PTHR11795:SF442">
    <property type="entry name" value="ABC TRANSPORTER ATP-BINDING PROTEIN"/>
    <property type="match status" value="1"/>
</dbReference>
<dbReference type="GO" id="GO:0006865">
    <property type="term" value="P:amino acid transport"/>
    <property type="evidence" value="ECO:0007669"/>
    <property type="project" value="UniProtKB-KW"/>
</dbReference>
<dbReference type="InterPro" id="IPR052157">
    <property type="entry name" value="BCAA_transport_permease"/>
</dbReference>
<evidence type="ECO:0000313" key="11">
    <source>
        <dbReference type="Proteomes" id="UP000269199"/>
    </source>
</evidence>
<dbReference type="Proteomes" id="UP000269199">
    <property type="component" value="Chromosome"/>
</dbReference>
<evidence type="ECO:0000256" key="5">
    <source>
        <dbReference type="ARBA" id="ARBA00022970"/>
    </source>
</evidence>
<feature type="transmembrane region" description="Helical" evidence="9">
    <location>
        <begin position="188"/>
        <end position="212"/>
    </location>
</feature>
<evidence type="ECO:0000256" key="8">
    <source>
        <dbReference type="ARBA" id="ARBA00037998"/>
    </source>
</evidence>
<evidence type="ECO:0000256" key="6">
    <source>
        <dbReference type="ARBA" id="ARBA00022989"/>
    </source>
</evidence>
<reference evidence="10 11" key="1">
    <citation type="submission" date="2017-11" db="EMBL/GenBank/DDBJ databases">
        <title>Complete genome sequence of Herbaspirillum rubrisubalbicans DSM 11543.</title>
        <authorList>
            <person name="Chen M."/>
            <person name="An Q."/>
        </authorList>
    </citation>
    <scope>NUCLEOTIDE SEQUENCE [LARGE SCALE GENOMIC DNA]</scope>
    <source>
        <strain evidence="10 11">DSM 11543</strain>
    </source>
</reference>
<feature type="transmembrane region" description="Helical" evidence="9">
    <location>
        <begin position="94"/>
        <end position="112"/>
    </location>
</feature>
<proteinExistence type="inferred from homology"/>
<dbReference type="Pfam" id="PF02653">
    <property type="entry name" value="BPD_transp_2"/>
    <property type="match status" value="1"/>
</dbReference>
<dbReference type="CDD" id="cd06582">
    <property type="entry name" value="TM_PBP1_LivH_like"/>
    <property type="match status" value="1"/>
</dbReference>
<evidence type="ECO:0000256" key="3">
    <source>
        <dbReference type="ARBA" id="ARBA00022475"/>
    </source>
</evidence>
<evidence type="ECO:0000256" key="4">
    <source>
        <dbReference type="ARBA" id="ARBA00022692"/>
    </source>
</evidence>
<dbReference type="GO" id="GO:0022857">
    <property type="term" value="F:transmembrane transporter activity"/>
    <property type="evidence" value="ECO:0007669"/>
    <property type="project" value="InterPro"/>
</dbReference>
<evidence type="ECO:0000256" key="2">
    <source>
        <dbReference type="ARBA" id="ARBA00022448"/>
    </source>
</evidence>
<keyword evidence="4 9" id="KW-0812">Transmembrane</keyword>
<dbReference type="InterPro" id="IPR001851">
    <property type="entry name" value="ABC_transp_permease"/>
</dbReference>
<dbReference type="RefSeq" id="WP_058897549.1">
    <property type="nucleotide sequence ID" value="NZ_CP024996.1"/>
</dbReference>
<feature type="transmembrane region" description="Helical" evidence="9">
    <location>
        <begin position="254"/>
        <end position="275"/>
    </location>
</feature>
<evidence type="ECO:0000256" key="7">
    <source>
        <dbReference type="ARBA" id="ARBA00023136"/>
    </source>
</evidence>
<keyword evidence="5" id="KW-0029">Amino-acid transport</keyword>
<comment type="subcellular location">
    <subcellularLocation>
        <location evidence="1">Cell membrane</location>
        <topology evidence="1">Multi-pass membrane protein</topology>
    </subcellularLocation>
</comment>
<name>A0AAD0UDS1_9BURK</name>
<sequence>MEFALITFLNGLGYGFLLFLLSSGLTLIYSMMGVPNFAHASFYMLGAYVAYAIAGVLGFWPALLLAPLVVGVAGALVEHYGLRIVHRYGHVPELLFTFGLSYLVVELVQLVWGRSPVPYRIPPELDGTLFTLYSTAFPVYRGFMLLVSVLMLLALWLLLRHTRIGLVIQAALTHPQMVEALGHNVPRVFMLVFGGGCALAALAGVIGGNAFVTEPGMAGAVGSIIFVVVVVGGLGSLVGAFITSLLIGLMQTFAVVLDVSLASLGVQLPAGSALAPLARLTLAQVAPVLPYLLLVVMLIVRPKGLMGKREG</sequence>
<feature type="transmembrane region" description="Helical" evidence="9">
    <location>
        <begin position="224"/>
        <end position="247"/>
    </location>
</feature>
<feature type="transmembrane region" description="Helical" evidence="9">
    <location>
        <begin position="12"/>
        <end position="30"/>
    </location>
</feature>
<accession>A0AAD0UDS1</accession>